<evidence type="ECO:0000256" key="2">
    <source>
        <dbReference type="SAM" id="SignalP"/>
    </source>
</evidence>
<reference evidence="3 4" key="1">
    <citation type="submission" date="2018-08" db="EMBL/GenBank/DDBJ databases">
        <authorList>
            <person name="Laetsch R D."/>
            <person name="Stevens L."/>
            <person name="Kumar S."/>
            <person name="Blaxter L. M."/>
        </authorList>
    </citation>
    <scope>NUCLEOTIDE SEQUENCE [LARGE SCALE GENOMIC DNA]</scope>
</reference>
<feature type="non-terminal residue" evidence="3">
    <location>
        <position position="377"/>
    </location>
</feature>
<keyword evidence="4" id="KW-1185">Reference proteome</keyword>
<gene>
    <name evidence="3" type="ORF">NAV_LOCUS7072</name>
</gene>
<evidence type="ECO:0000256" key="1">
    <source>
        <dbReference type="SAM" id="MobiDB-lite"/>
    </source>
</evidence>
<name>A0A498SKG1_ACAVI</name>
<dbReference type="EMBL" id="UPTC01001633">
    <property type="protein sequence ID" value="VBB32281.1"/>
    <property type="molecule type" value="Genomic_DNA"/>
</dbReference>
<accession>A0A498SKG1</accession>
<dbReference type="OrthoDB" id="5871968at2759"/>
<protein>
    <submittedName>
        <fullName evidence="3">Uncharacterized protein</fullName>
    </submittedName>
</protein>
<feature type="region of interest" description="Disordered" evidence="1">
    <location>
        <begin position="56"/>
        <end position="85"/>
    </location>
</feature>
<feature type="signal peptide" evidence="2">
    <location>
        <begin position="1"/>
        <end position="18"/>
    </location>
</feature>
<proteinExistence type="predicted"/>
<sequence length="377" mass="41788">MKLLEIALIAVFVQMIESNVTREQITDEEAISENLMSSDDCEEIIDLDESAEQIESEISTTQTASITKSDSLTSTESKTRNTQYNTKAPKILDPSILKPIISMHRTTAISNPEKIESLAEEINLSTLSEILPESKSNDLENSTSTTLLVTSESSTPSVASLSSNKLEDISAISYATFQTGNDMTDDSISLENAENLELQLSMSEKDGRNESQISVVDSPCLNEEESIAFCQKTLTCEKKLKWHEVMCQRQYAYPNLILGSSHFYMFTNDITVDIVVKPNTKLSDISVQAEIITNAGIAGAMESVSKACMKPITSDILRQAICEKTMIDEVQNERNDIDKSKFNNLKTRQNAFDYCAAIVAPMKEQCAKLKQCCPSYV</sequence>
<feature type="chain" id="PRO_5019789440" evidence="2">
    <location>
        <begin position="19"/>
        <end position="377"/>
    </location>
</feature>
<evidence type="ECO:0000313" key="4">
    <source>
        <dbReference type="Proteomes" id="UP000276991"/>
    </source>
</evidence>
<evidence type="ECO:0000313" key="3">
    <source>
        <dbReference type="EMBL" id="VBB32281.1"/>
    </source>
</evidence>
<keyword evidence="2" id="KW-0732">Signal</keyword>
<organism evidence="3 4">
    <name type="scientific">Acanthocheilonema viteae</name>
    <name type="common">Filarial nematode worm</name>
    <name type="synonym">Dipetalonema viteae</name>
    <dbReference type="NCBI Taxonomy" id="6277"/>
    <lineage>
        <taxon>Eukaryota</taxon>
        <taxon>Metazoa</taxon>
        <taxon>Ecdysozoa</taxon>
        <taxon>Nematoda</taxon>
        <taxon>Chromadorea</taxon>
        <taxon>Rhabditida</taxon>
        <taxon>Spirurina</taxon>
        <taxon>Spiruromorpha</taxon>
        <taxon>Filarioidea</taxon>
        <taxon>Onchocercidae</taxon>
        <taxon>Acanthocheilonema</taxon>
    </lineage>
</organism>
<dbReference type="AlphaFoldDB" id="A0A498SKG1"/>
<dbReference type="Proteomes" id="UP000276991">
    <property type="component" value="Unassembled WGS sequence"/>
</dbReference>